<evidence type="ECO:0000313" key="2">
    <source>
        <dbReference type="EMBL" id="CAB0003438.1"/>
    </source>
</evidence>
<dbReference type="AlphaFoldDB" id="A0A6H5GJB4"/>
<dbReference type="EMBL" id="CADCXU010013491">
    <property type="protein sequence ID" value="CAB0003438.1"/>
    <property type="molecule type" value="Genomic_DNA"/>
</dbReference>
<feature type="compositionally biased region" description="Polar residues" evidence="1">
    <location>
        <begin position="65"/>
        <end position="89"/>
    </location>
</feature>
<sequence>MESTTETNVNRLGDDLTFRSAIKSDTSVASDKGELASPESPRPEKIPGHTSQAIDSEQSKPDVATNFSRASGTPETNASDGSSELNSPDVTPEKPVDNVTPQQAVEDETSQRSAPQEITQSATTPESTKIAKSREGPAKSEITVETAPIEDLDQQAKDKNPGVQDSIKKSEHPAPAVFPQPTTPETLPISCLFGSYGGDKCIFSTFSTSTLHCTAPTSDKLMINCGHFLSNRPTVLDWLREPTPDTSNQLASETITYTTSYARSRLRDRCGGGLLVYKYRYENNISIISSNGSPWPRFIGTTKLRLLNFITKDSVALTSETLGESESSSSQRFMNS</sequence>
<keyword evidence="3" id="KW-1185">Reference proteome</keyword>
<gene>
    <name evidence="2" type="ORF">NTEN_LOCUS8969</name>
</gene>
<feature type="region of interest" description="Disordered" evidence="1">
    <location>
        <begin position="1"/>
        <end position="183"/>
    </location>
</feature>
<evidence type="ECO:0000313" key="3">
    <source>
        <dbReference type="Proteomes" id="UP000479000"/>
    </source>
</evidence>
<accession>A0A6H5GJB4</accession>
<feature type="compositionally biased region" description="Basic and acidic residues" evidence="1">
    <location>
        <begin position="154"/>
        <end position="172"/>
    </location>
</feature>
<feature type="compositionally biased region" description="Polar residues" evidence="1">
    <location>
        <begin position="111"/>
        <end position="127"/>
    </location>
</feature>
<name>A0A6H5GJB4_9HEMI</name>
<dbReference type="Proteomes" id="UP000479000">
    <property type="component" value="Unassembled WGS sequence"/>
</dbReference>
<proteinExistence type="predicted"/>
<evidence type="ECO:0000256" key="1">
    <source>
        <dbReference type="SAM" id="MobiDB-lite"/>
    </source>
</evidence>
<protein>
    <submittedName>
        <fullName evidence="2">Uncharacterized protein</fullName>
    </submittedName>
</protein>
<organism evidence="2 3">
    <name type="scientific">Nesidiocoris tenuis</name>
    <dbReference type="NCBI Taxonomy" id="355587"/>
    <lineage>
        <taxon>Eukaryota</taxon>
        <taxon>Metazoa</taxon>
        <taxon>Ecdysozoa</taxon>
        <taxon>Arthropoda</taxon>
        <taxon>Hexapoda</taxon>
        <taxon>Insecta</taxon>
        <taxon>Pterygota</taxon>
        <taxon>Neoptera</taxon>
        <taxon>Paraneoptera</taxon>
        <taxon>Hemiptera</taxon>
        <taxon>Heteroptera</taxon>
        <taxon>Panheteroptera</taxon>
        <taxon>Cimicomorpha</taxon>
        <taxon>Miridae</taxon>
        <taxon>Dicyphina</taxon>
        <taxon>Nesidiocoris</taxon>
    </lineage>
</organism>
<reference evidence="2 3" key="1">
    <citation type="submission" date="2020-02" db="EMBL/GenBank/DDBJ databases">
        <authorList>
            <person name="Ferguson B K."/>
        </authorList>
    </citation>
    <scope>NUCLEOTIDE SEQUENCE [LARGE SCALE GENOMIC DNA]</scope>
</reference>
<feature type="compositionally biased region" description="Polar residues" evidence="1">
    <location>
        <begin position="1"/>
        <end position="10"/>
    </location>
</feature>